<feature type="transmembrane region" description="Helical" evidence="1">
    <location>
        <begin position="119"/>
        <end position="139"/>
    </location>
</feature>
<reference evidence="2 3" key="1">
    <citation type="submission" date="2019-07" db="EMBL/GenBank/DDBJ databases">
        <authorList>
            <person name="Zhao L.H."/>
        </authorList>
    </citation>
    <scope>NUCLEOTIDE SEQUENCE [LARGE SCALE GENOMIC DNA]</scope>
    <source>
        <strain evidence="2 3">Co35</strain>
    </source>
</reference>
<feature type="transmembrane region" description="Helical" evidence="1">
    <location>
        <begin position="20"/>
        <end position="49"/>
    </location>
</feature>
<protein>
    <recommendedName>
        <fullName evidence="4">Transmembrane protein PGPGW</fullName>
    </recommendedName>
</protein>
<evidence type="ECO:0000313" key="2">
    <source>
        <dbReference type="EMBL" id="TSD68364.1"/>
    </source>
</evidence>
<dbReference type="EMBL" id="VLNT01000001">
    <property type="protein sequence ID" value="TSD68364.1"/>
    <property type="molecule type" value="Genomic_DNA"/>
</dbReference>
<evidence type="ECO:0008006" key="4">
    <source>
        <dbReference type="Google" id="ProtNLM"/>
    </source>
</evidence>
<evidence type="ECO:0000256" key="1">
    <source>
        <dbReference type="SAM" id="Phobius"/>
    </source>
</evidence>
<accession>A0A554SPU9</accession>
<dbReference type="OrthoDB" id="4774258at2"/>
<gene>
    <name evidence="2" type="ORF">FNM00_01860</name>
</gene>
<proteinExistence type="predicted"/>
<dbReference type="RefSeq" id="WP_143911311.1">
    <property type="nucleotide sequence ID" value="NZ_VLNT01000001.1"/>
</dbReference>
<dbReference type="Pfam" id="PF09656">
    <property type="entry name" value="PGPGW"/>
    <property type="match status" value="1"/>
</dbReference>
<keyword evidence="1" id="KW-1133">Transmembrane helix</keyword>
<name>A0A554SPU9_9ACTN</name>
<evidence type="ECO:0000313" key="3">
    <source>
        <dbReference type="Proteomes" id="UP000316988"/>
    </source>
</evidence>
<sequence length="165" mass="18043">MALRPRLLGWFHRTGSEVLGWTLVVLGLFMLVLPGPGLLGLVAGVALLARHYHWARRSLEPLHARAIEAARYGVATWPRIILSALGAACVFAVGVVWWSDILIPEFSVFGLEFGPRLPAGGPVTAIGMFLSAAIAWFLLGYSVWKYRYAVARIASRSRSAEDVTD</sequence>
<comment type="caution">
    <text evidence="2">The sequence shown here is derived from an EMBL/GenBank/DDBJ whole genome shotgun (WGS) entry which is preliminary data.</text>
</comment>
<keyword evidence="1" id="KW-0472">Membrane</keyword>
<dbReference type="Proteomes" id="UP000316988">
    <property type="component" value="Unassembled WGS sequence"/>
</dbReference>
<keyword evidence="3" id="KW-1185">Reference proteome</keyword>
<organism evidence="2 3">
    <name type="scientific">Aeromicrobium piscarium</name>
    <dbReference type="NCBI Taxonomy" id="2590901"/>
    <lineage>
        <taxon>Bacteria</taxon>
        <taxon>Bacillati</taxon>
        <taxon>Actinomycetota</taxon>
        <taxon>Actinomycetes</taxon>
        <taxon>Propionibacteriales</taxon>
        <taxon>Nocardioidaceae</taxon>
        <taxon>Aeromicrobium</taxon>
    </lineage>
</organism>
<keyword evidence="1" id="KW-0812">Transmembrane</keyword>
<dbReference type="AlphaFoldDB" id="A0A554SPU9"/>
<dbReference type="InterPro" id="IPR019099">
    <property type="entry name" value="Uncharacterised_PGPGW_TM"/>
</dbReference>
<feature type="transmembrane region" description="Helical" evidence="1">
    <location>
        <begin position="80"/>
        <end position="99"/>
    </location>
</feature>